<dbReference type="SMART" id="SM00257">
    <property type="entry name" value="LysM"/>
    <property type="match status" value="4"/>
</dbReference>
<gene>
    <name evidence="4" type="ORF">GCM10022202_05450</name>
</gene>
<keyword evidence="2" id="KW-0732">Signal</keyword>
<feature type="signal peptide" evidence="2">
    <location>
        <begin position="1"/>
        <end position="27"/>
    </location>
</feature>
<reference evidence="5" key="1">
    <citation type="journal article" date="2019" name="Int. J. Syst. Evol. Microbiol.">
        <title>The Global Catalogue of Microorganisms (GCM) 10K type strain sequencing project: providing services to taxonomists for standard genome sequencing and annotation.</title>
        <authorList>
            <consortium name="The Broad Institute Genomics Platform"/>
            <consortium name="The Broad Institute Genome Sequencing Center for Infectious Disease"/>
            <person name="Wu L."/>
            <person name="Ma J."/>
        </authorList>
    </citation>
    <scope>NUCLEOTIDE SEQUENCE [LARGE SCALE GENOMIC DNA]</scope>
    <source>
        <strain evidence="5">JCM 16546</strain>
    </source>
</reference>
<feature type="domain" description="LysM" evidence="3">
    <location>
        <begin position="146"/>
        <end position="190"/>
    </location>
</feature>
<feature type="domain" description="LysM" evidence="3">
    <location>
        <begin position="306"/>
        <end position="350"/>
    </location>
</feature>
<dbReference type="Gene3D" id="3.10.350.10">
    <property type="entry name" value="LysM domain"/>
    <property type="match status" value="4"/>
</dbReference>
<dbReference type="PANTHER" id="PTHR33734:SF22">
    <property type="entry name" value="MEMBRANE-BOUND LYTIC MUREIN TRANSGLYCOSYLASE D"/>
    <property type="match status" value="1"/>
</dbReference>
<protein>
    <recommendedName>
        <fullName evidence="3">LysM domain-containing protein</fullName>
    </recommendedName>
</protein>
<dbReference type="SUPFAM" id="SSF54106">
    <property type="entry name" value="LysM domain"/>
    <property type="match status" value="4"/>
</dbReference>
<dbReference type="EMBL" id="BAAAYV010000002">
    <property type="protein sequence ID" value="GAA3648768.1"/>
    <property type="molecule type" value="Genomic_DNA"/>
</dbReference>
<evidence type="ECO:0000259" key="3">
    <source>
        <dbReference type="PROSITE" id="PS51782"/>
    </source>
</evidence>
<dbReference type="InterPro" id="IPR036779">
    <property type="entry name" value="LysM_dom_sf"/>
</dbReference>
<feature type="compositionally biased region" description="Low complexity" evidence="1">
    <location>
        <begin position="275"/>
        <end position="304"/>
    </location>
</feature>
<keyword evidence="5" id="KW-1185">Reference proteome</keyword>
<dbReference type="CDD" id="cd00118">
    <property type="entry name" value="LysM"/>
    <property type="match status" value="4"/>
</dbReference>
<dbReference type="PROSITE" id="PS51782">
    <property type="entry name" value="LYSM"/>
    <property type="match status" value="4"/>
</dbReference>
<evidence type="ECO:0000313" key="5">
    <source>
        <dbReference type="Proteomes" id="UP001410795"/>
    </source>
</evidence>
<evidence type="ECO:0000313" key="4">
    <source>
        <dbReference type="EMBL" id="GAA3648768.1"/>
    </source>
</evidence>
<dbReference type="Proteomes" id="UP001410795">
    <property type="component" value="Unassembled WGS sequence"/>
</dbReference>
<organism evidence="4 5">
    <name type="scientific">Microbacterium marinilacus</name>
    <dbReference type="NCBI Taxonomy" id="415209"/>
    <lineage>
        <taxon>Bacteria</taxon>
        <taxon>Bacillati</taxon>
        <taxon>Actinomycetota</taxon>
        <taxon>Actinomycetes</taxon>
        <taxon>Micrococcales</taxon>
        <taxon>Microbacteriaceae</taxon>
        <taxon>Microbacterium</taxon>
    </lineage>
</organism>
<evidence type="ECO:0000256" key="2">
    <source>
        <dbReference type="SAM" id="SignalP"/>
    </source>
</evidence>
<dbReference type="InterPro" id="IPR018392">
    <property type="entry name" value="LysM"/>
</dbReference>
<accession>A0ABP7B5N6</accession>
<dbReference type="Pfam" id="PF01476">
    <property type="entry name" value="LysM"/>
    <property type="match status" value="4"/>
</dbReference>
<feature type="compositionally biased region" description="Low complexity" evidence="1">
    <location>
        <begin position="193"/>
        <end position="216"/>
    </location>
</feature>
<feature type="region of interest" description="Disordered" evidence="1">
    <location>
        <begin position="273"/>
        <end position="307"/>
    </location>
</feature>
<sequence>MRSLFTTVPVAIAGSIALSLGASPAAAADVKMRDGVRDGQAPADAFGAVRGATALAPAATVAPTRVEAAVRTAARATTHLVQQGDTVTRIAIQAGLRTIDVLNWNNLGWSSTIYPGQVLRLAPGATPAAPTAAPAAAVQPAAATTGTYTVKVGDTVWAIAAQHETTVDAILKANGLSASAVIYPGQNLAVSGSAPAAQPAATGSSAPASSESAPTSKPVPAAGGESYTVQAGDTVWGIAQKNGTTVDAVIQANGLGSAATIFPGQKLKLSGSTSAAAPAADPAPAAEPAKQAEPAPAATSSSSSGKTYEVTAGDTLWGIAQKNGTTVSAVLEANGLSEGAIIYPGQKLKLSAAAPIAASTASTPSDEDPSLQRSTVLDAEQSENASLIIRVGREIGASDRAIAIALATAMVESGIRNLDYGDRDSLGLFQQRPSAGWGTADQVRDRERATRVFFGGEHNPNKGNTRGLYDIAGWESMEFTDAAQAVQISAFPNRYGQWETAAYGWLAQLG</sequence>
<comment type="caution">
    <text evidence="4">The sequence shown here is derived from an EMBL/GenBank/DDBJ whole genome shotgun (WGS) entry which is preliminary data.</text>
</comment>
<feature type="chain" id="PRO_5046966106" description="LysM domain-containing protein" evidence="2">
    <location>
        <begin position="28"/>
        <end position="510"/>
    </location>
</feature>
<feature type="region of interest" description="Disordered" evidence="1">
    <location>
        <begin position="193"/>
        <end position="225"/>
    </location>
</feature>
<name>A0ABP7B5N6_9MICO</name>
<dbReference type="PANTHER" id="PTHR33734">
    <property type="entry name" value="LYSM DOMAIN-CONTAINING GPI-ANCHORED PROTEIN 2"/>
    <property type="match status" value="1"/>
</dbReference>
<feature type="domain" description="LysM" evidence="3">
    <location>
        <begin position="225"/>
        <end position="269"/>
    </location>
</feature>
<proteinExistence type="predicted"/>
<evidence type="ECO:0000256" key="1">
    <source>
        <dbReference type="SAM" id="MobiDB-lite"/>
    </source>
</evidence>
<feature type="domain" description="LysM" evidence="3">
    <location>
        <begin position="77"/>
        <end position="121"/>
    </location>
</feature>